<dbReference type="InterPro" id="IPR025331">
    <property type="entry name" value="TNT"/>
</dbReference>
<feature type="region of interest" description="Disordered" evidence="1">
    <location>
        <begin position="442"/>
        <end position="666"/>
    </location>
</feature>
<evidence type="ECO:0000256" key="1">
    <source>
        <dbReference type="SAM" id="MobiDB-lite"/>
    </source>
</evidence>
<dbReference type="STRING" id="153971.AWC19_03945"/>
<dbReference type="PANTHER" id="PTHR36721">
    <property type="entry name" value="PROLINE-RICH FAMILY PROTEIN"/>
    <property type="match status" value="1"/>
</dbReference>
<dbReference type="GO" id="GO:0016740">
    <property type="term" value="F:transferase activity"/>
    <property type="evidence" value="ECO:0007669"/>
    <property type="project" value="UniProtKB-KW"/>
</dbReference>
<gene>
    <name evidence="4" type="ORF">AWC19_03945</name>
</gene>
<dbReference type="AlphaFoldDB" id="A0A1X1ZTD0"/>
<comment type="caution">
    <text evidence="4">The sequence shown here is derived from an EMBL/GenBank/DDBJ whole genome shotgun (WGS) entry which is preliminary data.</text>
</comment>
<accession>A0A1X1ZTD0</accession>
<dbReference type="Pfam" id="PF25547">
    <property type="entry name" value="WXG100_2"/>
    <property type="match status" value="1"/>
</dbReference>
<dbReference type="OrthoDB" id="4752312at2"/>
<feature type="compositionally biased region" description="Pro residues" evidence="1">
    <location>
        <begin position="446"/>
        <end position="494"/>
    </location>
</feature>
<dbReference type="RefSeq" id="WP_085077575.1">
    <property type="nucleotide sequence ID" value="NZ_JACKRZ010000195.1"/>
</dbReference>
<dbReference type="PANTHER" id="PTHR36721:SF1">
    <property type="entry name" value="OS04G0446401 PROTEIN"/>
    <property type="match status" value="1"/>
</dbReference>
<keyword evidence="5" id="KW-1185">Reference proteome</keyword>
<dbReference type="GO" id="GO:0050135">
    <property type="term" value="F:NADP+ nucleosidase activity"/>
    <property type="evidence" value="ECO:0007669"/>
    <property type="project" value="InterPro"/>
</dbReference>
<evidence type="ECO:0000313" key="4">
    <source>
        <dbReference type="EMBL" id="ORW26627.1"/>
    </source>
</evidence>
<feature type="domain" description="Outer membrane channel protein CpnT-like N-terminal" evidence="3">
    <location>
        <begin position="132"/>
        <end position="231"/>
    </location>
</feature>
<evidence type="ECO:0000259" key="3">
    <source>
        <dbReference type="Pfam" id="PF25547"/>
    </source>
</evidence>
<dbReference type="Pfam" id="PF14021">
    <property type="entry name" value="TNT"/>
    <property type="match status" value="1"/>
</dbReference>
<reference evidence="4 5" key="1">
    <citation type="submission" date="2016-01" db="EMBL/GenBank/DDBJ databases">
        <title>The new phylogeny of the genus Mycobacterium.</title>
        <authorList>
            <person name="Tarcisio F."/>
            <person name="Conor M."/>
            <person name="Antonella G."/>
            <person name="Elisabetta G."/>
            <person name="Giulia F.S."/>
            <person name="Sara T."/>
            <person name="Anna F."/>
            <person name="Clotilde B."/>
            <person name="Roberto B."/>
            <person name="Veronica D.S."/>
            <person name="Fabio R."/>
            <person name="Monica P."/>
            <person name="Olivier J."/>
            <person name="Enrico T."/>
            <person name="Nicola S."/>
        </authorList>
    </citation>
    <scope>NUCLEOTIDE SEQUENCE [LARGE SCALE GENOMIC DNA]</scope>
    <source>
        <strain evidence="4 5">DSM 44572</strain>
    </source>
</reference>
<keyword evidence="4" id="KW-0808">Transferase</keyword>
<dbReference type="InterPro" id="IPR057746">
    <property type="entry name" value="CpnT-like_N"/>
</dbReference>
<protein>
    <submittedName>
        <fullName evidence="4">NAD(+)--arginine ADP-ribosyltransferase</fullName>
    </submittedName>
</protein>
<feature type="region of interest" description="Disordered" evidence="1">
    <location>
        <begin position="101"/>
        <end position="122"/>
    </location>
</feature>
<organism evidence="4 5">
    <name type="scientific">Mycobacterium palustre</name>
    <dbReference type="NCBI Taxonomy" id="153971"/>
    <lineage>
        <taxon>Bacteria</taxon>
        <taxon>Bacillati</taxon>
        <taxon>Actinomycetota</taxon>
        <taxon>Actinomycetes</taxon>
        <taxon>Mycobacteriales</taxon>
        <taxon>Mycobacteriaceae</taxon>
        <taxon>Mycobacterium</taxon>
        <taxon>Mycobacterium simiae complex</taxon>
    </lineage>
</organism>
<name>A0A1X1ZTD0_9MYCO</name>
<feature type="compositionally biased region" description="Low complexity" evidence="1">
    <location>
        <begin position="615"/>
        <end position="630"/>
    </location>
</feature>
<feature type="domain" description="TNT" evidence="2">
    <location>
        <begin position="745"/>
        <end position="840"/>
    </location>
</feature>
<evidence type="ECO:0000259" key="2">
    <source>
        <dbReference type="Pfam" id="PF14021"/>
    </source>
</evidence>
<dbReference type="Proteomes" id="UP000193529">
    <property type="component" value="Unassembled WGS sequence"/>
</dbReference>
<proteinExistence type="predicted"/>
<feature type="compositionally biased region" description="Low complexity" evidence="1">
    <location>
        <begin position="559"/>
        <end position="588"/>
    </location>
</feature>
<evidence type="ECO:0000313" key="5">
    <source>
        <dbReference type="Proteomes" id="UP000193529"/>
    </source>
</evidence>
<dbReference type="EMBL" id="LQPJ01000078">
    <property type="protein sequence ID" value="ORW26627.1"/>
    <property type="molecule type" value="Genomic_DNA"/>
</dbReference>
<sequence length="843" mass="86852">MAPLAVDPAALDSAGAEVVATGEGLGSVIATLTSALSGCAGMAGDDPVGAAVGRSYDSSAAKLLEAMAATRNGLCSLGDGVRMSAHNYSLVDAMSNVSGQTSPLPTPSVTGPVLAGSPPSSVGTGKSAPAGWGWVAPYIGMIWPTADSGKLRAAAAAWSAAGTRFAVAEILGTGGPMGAVRAQQIPEGALIDRAFTDAFGSTTRLVQQCQTIADQLNSYAAKVDKVHAAILDLLARICDPLTGIKEVWEFLTDDDEDEIKRIADDIRTVVDNFGSEVAALRAEIAATLAEAISIATDMARYVGREWDQFLHATDVGRVVNQVGQYAKGAWSEGGGMVKGLWDISSFRLLFDPIGYGKEVTDQVEGALPLVGLGGEGAPGFGQSWKELGKSVTHWDEWGQNPAEAAGRSVVDLATLPLPGGPLSKLGGKFRALADALRAMRDKPPEIPELPPVEPPKGPPVEPVPSGPKPPEPRGPAPAPPAKPAPGPANGPLPHSPTESKPPVVGKPPTGELPKPAAVPPGAGGKPPVPAPVEQAPLTHSKPLEPVHVSASPVGSPAEAFSGAASAERPAAVAPAAAAAHVPASSAGGLSAEAPSSFGGPPHGSEPAHPPESHPPHGGSPHPPGDSGTPHQPGDGDRSPGSHQPHASAPSDDRPDEPPIEVPAPSDLKPWHQAQLVLAESPDQLVNDLIEHGCPRELAESAMRSPYEGMSAQEILNRFWDPAKGTWKWPEANGFADGKWQTARSIPKEAWLDRIGEVSDARGDFMGALGDSYPDRGLAPGSSGDYNRFRGTGKELPDGWEVRYGKVAGAFGQPGGGTQWVVVDEEGETVLISFLIDNGYLDWG</sequence>